<dbReference type="Pfam" id="PF04865">
    <property type="entry name" value="Baseplate_J"/>
    <property type="match status" value="1"/>
</dbReference>
<keyword evidence="5" id="KW-1185">Reference proteome</keyword>
<protein>
    <submittedName>
        <fullName evidence="4">Phage-related baseplate assembly protein</fullName>
    </submittedName>
</protein>
<evidence type="ECO:0000313" key="5">
    <source>
        <dbReference type="Proteomes" id="UP000294801"/>
    </source>
</evidence>
<dbReference type="PANTHER" id="PTHR35862">
    <property type="entry name" value="FELS-2 PROPHAGE PROTEIN"/>
    <property type="match status" value="1"/>
</dbReference>
<dbReference type="Pfam" id="PF26079">
    <property type="entry name" value="Baseplate_J_C"/>
    <property type="match status" value="1"/>
</dbReference>
<feature type="domain" description="Baseplate J-like central" evidence="2">
    <location>
        <begin position="202"/>
        <end position="271"/>
    </location>
</feature>
<proteinExistence type="predicted"/>
<name>A0ABY2CVW7_GULMO</name>
<evidence type="ECO:0000259" key="1">
    <source>
        <dbReference type="Pfam" id="PF04865"/>
    </source>
</evidence>
<organism evidence="4 5">
    <name type="scientific">Gulbenkiania mobilis</name>
    <dbReference type="NCBI Taxonomy" id="397457"/>
    <lineage>
        <taxon>Bacteria</taxon>
        <taxon>Pseudomonadati</taxon>
        <taxon>Pseudomonadota</taxon>
        <taxon>Betaproteobacteria</taxon>
        <taxon>Neisseriales</taxon>
        <taxon>Chromobacteriaceae</taxon>
        <taxon>Gulbenkiania</taxon>
    </lineage>
</organism>
<evidence type="ECO:0000259" key="2">
    <source>
        <dbReference type="Pfam" id="PF26078"/>
    </source>
</evidence>
<dbReference type="InterPro" id="IPR058530">
    <property type="entry name" value="Baseplate_J-like_C"/>
</dbReference>
<accession>A0ABY2CVW7</accession>
<evidence type="ECO:0000259" key="3">
    <source>
        <dbReference type="Pfam" id="PF26079"/>
    </source>
</evidence>
<feature type="domain" description="Baseplate protein J-like barrel" evidence="1">
    <location>
        <begin position="92"/>
        <end position="181"/>
    </location>
</feature>
<feature type="domain" description="Baseplate J-like C-terminal" evidence="3">
    <location>
        <begin position="280"/>
        <end position="355"/>
    </location>
</feature>
<gene>
    <name evidence="4" type="ORF">EV669_105103</name>
</gene>
<dbReference type="PANTHER" id="PTHR35862:SF1">
    <property type="entry name" value="FELS-2 PROPHAGE PROTEIN"/>
    <property type="match status" value="1"/>
</dbReference>
<comment type="caution">
    <text evidence="4">The sequence shown here is derived from an EMBL/GenBank/DDBJ whole genome shotgun (WGS) entry which is preliminary data.</text>
</comment>
<dbReference type="InterPro" id="IPR058531">
    <property type="entry name" value="Baseplate_J_M"/>
</dbReference>
<dbReference type="InterPro" id="IPR006949">
    <property type="entry name" value="Barrel_Baseplate_J-like"/>
</dbReference>
<evidence type="ECO:0000313" key="4">
    <source>
        <dbReference type="EMBL" id="TCW31402.1"/>
    </source>
</evidence>
<dbReference type="RefSeq" id="WP_132098462.1">
    <property type="nucleotide sequence ID" value="NZ_SMDA01000005.1"/>
</dbReference>
<reference evidence="4 5" key="1">
    <citation type="submission" date="2019-03" db="EMBL/GenBank/DDBJ databases">
        <title>Genomic Encyclopedia of Type Strains, Phase IV (KMG-IV): sequencing the most valuable type-strain genomes for metagenomic binning, comparative biology and taxonomic classification.</title>
        <authorList>
            <person name="Goeker M."/>
        </authorList>
    </citation>
    <scope>NUCLEOTIDE SEQUENCE [LARGE SCALE GENOMIC DNA]</scope>
    <source>
        <strain evidence="4 5">DSM 18507</strain>
    </source>
</reference>
<dbReference type="InterPro" id="IPR014507">
    <property type="entry name" value="Baseplate_assembly_J_pred"/>
</dbReference>
<dbReference type="PIRSF" id="PIRSF020481">
    <property type="entry name" value="BAP"/>
    <property type="match status" value="1"/>
</dbReference>
<dbReference type="InterPro" id="IPR052726">
    <property type="entry name" value="Phage_Baseplate_Hub"/>
</dbReference>
<dbReference type="EMBL" id="SMDA01000005">
    <property type="protein sequence ID" value="TCW31402.1"/>
    <property type="molecule type" value="Genomic_DNA"/>
</dbReference>
<sequence length="368" mass="38020">MSEPIKLVADDPLAITDELVRAYEAATGKTLYPAQIERLFIDLIAYRETLVRGLINDVARQNLVAFARAPMLDFLGELVGVSRLAAQPARTTLRFTRPGAAAAATLIPSGTLIQAAPGLYFSTTADGLIAAGAGGQFIDLPAVCDTDGPMGNGYLPGQIREPLSILPDAVTVANLTTTSGGADPEGDDRLRERIRLAPEMFSTAGPRLAYRFAAMSASPLIVDVAVTSPAPGLVRLYPLTTTGLPSPEVKALVLAAASAEDVRPLCDGVEVADPLDVPFAVDAQLALVSDADAAATLARAEAALAAFCAEVAGSLGRDVVRSQLIAALSVPGVYRVNLVAPNADTVVPAEAWAHAVSQSVTLAGVGDD</sequence>
<dbReference type="Proteomes" id="UP000294801">
    <property type="component" value="Unassembled WGS sequence"/>
</dbReference>
<dbReference type="Pfam" id="PF26078">
    <property type="entry name" value="Baseplate_J_M"/>
    <property type="match status" value="1"/>
</dbReference>